<organism evidence="1 2">
    <name type="scientific">Aphis craccivora</name>
    <name type="common">Cowpea aphid</name>
    <dbReference type="NCBI Taxonomy" id="307492"/>
    <lineage>
        <taxon>Eukaryota</taxon>
        <taxon>Metazoa</taxon>
        <taxon>Ecdysozoa</taxon>
        <taxon>Arthropoda</taxon>
        <taxon>Hexapoda</taxon>
        <taxon>Insecta</taxon>
        <taxon>Pterygota</taxon>
        <taxon>Neoptera</taxon>
        <taxon>Paraneoptera</taxon>
        <taxon>Hemiptera</taxon>
        <taxon>Sternorrhyncha</taxon>
        <taxon>Aphidomorpha</taxon>
        <taxon>Aphidoidea</taxon>
        <taxon>Aphididae</taxon>
        <taxon>Aphidini</taxon>
        <taxon>Aphis</taxon>
        <taxon>Aphis</taxon>
    </lineage>
</organism>
<sequence length="48" mass="5643">EDLSCFKYIGTIVSCDVKRNFLIYKSILCDNRRSFQFKNLKSIFITSS</sequence>
<dbReference type="AlphaFoldDB" id="A0A6G0Z4T5"/>
<dbReference type="Proteomes" id="UP000478052">
    <property type="component" value="Unassembled WGS sequence"/>
</dbReference>
<dbReference type="EMBL" id="VUJU01001441">
    <property type="protein sequence ID" value="KAF0765277.1"/>
    <property type="molecule type" value="Genomic_DNA"/>
</dbReference>
<evidence type="ECO:0000313" key="1">
    <source>
        <dbReference type="EMBL" id="KAF0765277.1"/>
    </source>
</evidence>
<protein>
    <submittedName>
        <fullName evidence="1">Uncharacterized protein</fullName>
    </submittedName>
</protein>
<proteinExistence type="predicted"/>
<accession>A0A6G0Z4T5</accession>
<evidence type="ECO:0000313" key="2">
    <source>
        <dbReference type="Proteomes" id="UP000478052"/>
    </source>
</evidence>
<name>A0A6G0Z4T5_APHCR</name>
<reference evidence="1 2" key="1">
    <citation type="submission" date="2019-08" db="EMBL/GenBank/DDBJ databases">
        <title>Whole genome of Aphis craccivora.</title>
        <authorList>
            <person name="Voronova N.V."/>
            <person name="Shulinski R.S."/>
            <person name="Bandarenka Y.V."/>
            <person name="Zhorov D.G."/>
            <person name="Warner D."/>
        </authorList>
    </citation>
    <scope>NUCLEOTIDE SEQUENCE [LARGE SCALE GENOMIC DNA]</scope>
    <source>
        <strain evidence="1">180601</strain>
        <tissue evidence="1">Whole Body</tissue>
    </source>
</reference>
<comment type="caution">
    <text evidence="1">The sequence shown here is derived from an EMBL/GenBank/DDBJ whole genome shotgun (WGS) entry which is preliminary data.</text>
</comment>
<keyword evidence="2" id="KW-1185">Reference proteome</keyword>
<feature type="non-terminal residue" evidence="1">
    <location>
        <position position="1"/>
    </location>
</feature>
<gene>
    <name evidence="1" type="ORF">FWK35_00034406</name>
</gene>